<reference evidence="1" key="1">
    <citation type="submission" date="2022-07" db="EMBL/GenBank/DDBJ databases">
        <title>Phylogenomic reconstructions and comparative analyses of Kickxellomycotina fungi.</title>
        <authorList>
            <person name="Reynolds N.K."/>
            <person name="Stajich J.E."/>
            <person name="Barry K."/>
            <person name="Grigoriev I.V."/>
            <person name="Crous P."/>
            <person name="Smith M.E."/>
        </authorList>
    </citation>
    <scope>NUCLEOTIDE SEQUENCE</scope>
    <source>
        <strain evidence="1">CBS 102833</strain>
    </source>
</reference>
<evidence type="ECO:0000313" key="1">
    <source>
        <dbReference type="EMBL" id="KAJ2811754.1"/>
    </source>
</evidence>
<accession>A0ACC1LN69</accession>
<dbReference type="Proteomes" id="UP001140096">
    <property type="component" value="Unassembled WGS sequence"/>
</dbReference>
<organism evidence="1 2">
    <name type="scientific">Coemansia furcata</name>
    <dbReference type="NCBI Taxonomy" id="417177"/>
    <lineage>
        <taxon>Eukaryota</taxon>
        <taxon>Fungi</taxon>
        <taxon>Fungi incertae sedis</taxon>
        <taxon>Zoopagomycota</taxon>
        <taxon>Kickxellomycotina</taxon>
        <taxon>Kickxellomycetes</taxon>
        <taxon>Kickxellales</taxon>
        <taxon>Kickxellaceae</taxon>
        <taxon>Coemansia</taxon>
    </lineage>
</organism>
<gene>
    <name evidence="1" type="primary">mcl1</name>
    <name evidence="1" type="ORF">H4S07_001859</name>
</gene>
<protein>
    <submittedName>
        <fullName evidence="1">DNA polymerase alpha accessory factor Mcl1</fullName>
    </submittedName>
</protein>
<comment type="caution">
    <text evidence="1">The sequence shown here is derived from an EMBL/GenBank/DDBJ whole genome shotgun (WGS) entry which is preliminary data.</text>
</comment>
<keyword evidence="2" id="KW-1185">Reference proteome</keyword>
<sequence>MTQTVTAPRYAHAEGYTALAFAKSGQFVCTGGSDSLVRVFYASKSERDQEAITLEQHSDNILSLAVSRGKVISGDEEGVVFGFDVGQSSASEPDGLSVQPSGTVLRSTLPARDISISSNERQVAIATDDESIRIVSLLDMAMLHTLIGHRGSVNSVSYSPDSTYLASSGCDGTVRIWDMREGDPACVQIMPKIAYVCEPGNSMEQYKVRWSPDGRTLAIPCADHSIKLIERNNWGVSALLAGRHTNTVCHMAWSSNSKYLASASIDCQVVVWDVAARKAILSHANPNALCQVEWNPQGNMLAFSDCTGAMYIWDDVIAVEQGHAAPFERALADASTSVKDKLMSDLFDDAAAAAPNGASEDGMDEDEDEGDLLDDGDATADAMDDFVVDDDGAGYAERQAPRWTAVAASEVQCFQSGSTPWIGSRRYLAFTMVGSVVSIAQDESHNTIEIEFYDKSAHRDFHFSDSFKFSMAALSESGCLFATTSRELTNDQSLRGAADGDEVSVVSYKGFASWSANSDWTFKFPPKENPRCIATSSHGAAVVTSLGNLRLFTCGGAQRHIETLPNRVVTCVARDDLLLIILEALGTIRSSGGMKQLEYEYVLMSMDGQSRLAAGSCPVTPSSEIVWTGFSEEGHPAVCDSKGMLRVLHKYWAPSHASWIPVLDSRKLSRDRGKREGFWPVAISATQFIVVTCQGKSKYPPFPKPILDELDVDVPLLNADTQVGQQEAKYFASRLFIEQQRGEAERTGSEYPGGGASMLARDELGQDKLLLRLIQLACKSDKTQRAMDLAMMIGLEKSFDAAVKIAVFLKQSSLAERLMRLRETKFASEVEDESDNSDDTHSEVVARQGDIPPPKSRRPAVAATYGRERRVADAADGDDVDSGNDCDSDLGVEALELGKCTRPPLPEVLMRSGANTGRAFADSASRSLVSRPAQPPTTSKPFNPFGVATPSKSMEIKRSDSFFNAADMHSDESVGPSTPSKRQQPSSDDDDSITAAAGMPRKQAKKATTTTSNDSKDRVQPKLTAFAFKKGGKPTNDMDCDLADDS</sequence>
<name>A0ACC1LN69_9FUNG</name>
<evidence type="ECO:0000313" key="2">
    <source>
        <dbReference type="Proteomes" id="UP001140096"/>
    </source>
</evidence>
<dbReference type="EMBL" id="JANBUP010000365">
    <property type="protein sequence ID" value="KAJ2811754.1"/>
    <property type="molecule type" value="Genomic_DNA"/>
</dbReference>
<proteinExistence type="predicted"/>